<organism evidence="1 2">
    <name type="scientific">Amycolatopsis jiangsuensis</name>
    <dbReference type="NCBI Taxonomy" id="1181879"/>
    <lineage>
        <taxon>Bacteria</taxon>
        <taxon>Bacillati</taxon>
        <taxon>Actinomycetota</taxon>
        <taxon>Actinomycetes</taxon>
        <taxon>Pseudonocardiales</taxon>
        <taxon>Pseudonocardiaceae</taxon>
        <taxon>Amycolatopsis</taxon>
    </lineage>
</organism>
<evidence type="ECO:0000313" key="2">
    <source>
        <dbReference type="Proteomes" id="UP000581769"/>
    </source>
</evidence>
<gene>
    <name evidence="1" type="ORF">BJY18_007125</name>
</gene>
<evidence type="ECO:0000313" key="1">
    <source>
        <dbReference type="EMBL" id="MBB4689640.1"/>
    </source>
</evidence>
<dbReference type="AlphaFoldDB" id="A0A840J6I4"/>
<sequence length="29" mass="2953">MNVAAVCAGSAVKDSSPEFTRTLCSLVPV</sequence>
<proteinExistence type="predicted"/>
<comment type="caution">
    <text evidence="1">The sequence shown here is derived from an EMBL/GenBank/DDBJ whole genome shotgun (WGS) entry which is preliminary data.</text>
</comment>
<reference evidence="1 2" key="1">
    <citation type="submission" date="2020-08" db="EMBL/GenBank/DDBJ databases">
        <title>Sequencing the genomes of 1000 actinobacteria strains.</title>
        <authorList>
            <person name="Klenk H.-P."/>
        </authorList>
    </citation>
    <scope>NUCLEOTIDE SEQUENCE [LARGE SCALE GENOMIC DNA]</scope>
    <source>
        <strain evidence="1 2">DSM 45859</strain>
    </source>
</reference>
<name>A0A840J6I4_9PSEU</name>
<keyword evidence="2" id="KW-1185">Reference proteome</keyword>
<dbReference type="EMBL" id="JACHMG010000001">
    <property type="protein sequence ID" value="MBB4689640.1"/>
    <property type="molecule type" value="Genomic_DNA"/>
</dbReference>
<accession>A0A840J6I4</accession>
<protein>
    <submittedName>
        <fullName evidence="1">Uncharacterized protein</fullName>
    </submittedName>
</protein>
<dbReference type="Proteomes" id="UP000581769">
    <property type="component" value="Unassembled WGS sequence"/>
</dbReference>